<comment type="caution">
    <text evidence="1">The sequence shown here is derived from an EMBL/GenBank/DDBJ whole genome shotgun (WGS) entry which is preliminary data.</text>
</comment>
<proteinExistence type="predicted"/>
<dbReference type="Proteomes" id="UP000265816">
    <property type="component" value="Unassembled WGS sequence"/>
</dbReference>
<evidence type="ECO:0000313" key="2">
    <source>
        <dbReference type="Proteomes" id="UP000265816"/>
    </source>
</evidence>
<evidence type="ECO:0000313" key="1">
    <source>
        <dbReference type="EMBL" id="RID83262.1"/>
    </source>
</evidence>
<dbReference type="RefSeq" id="WP_119114107.1">
    <property type="nucleotide sequence ID" value="NZ_JABUHL010000001.1"/>
</dbReference>
<name>A0A398B0G7_9BACI</name>
<dbReference type="AlphaFoldDB" id="A0A398B0G7"/>
<organism evidence="1 2">
    <name type="scientific">Mesobacillus zeae</name>
    <dbReference type="NCBI Taxonomy" id="1917180"/>
    <lineage>
        <taxon>Bacteria</taxon>
        <taxon>Bacillati</taxon>
        <taxon>Bacillota</taxon>
        <taxon>Bacilli</taxon>
        <taxon>Bacillales</taxon>
        <taxon>Bacillaceae</taxon>
        <taxon>Mesobacillus</taxon>
    </lineage>
</organism>
<gene>
    <name evidence="1" type="ORF">D1970_17275</name>
</gene>
<reference evidence="1 2" key="1">
    <citation type="submission" date="2018-08" db="EMBL/GenBank/DDBJ databases">
        <title>Bacillus jemisoniae sp. nov., Bacillus chryseoplanitiae sp. nov., Bacillus resnikiae sp. nov., and Bacillus frankliniae sp. nov., isolated from Viking spacecraft and associated surfaces.</title>
        <authorList>
            <person name="Seuylemezian A."/>
            <person name="Vaishampayan P."/>
        </authorList>
    </citation>
    <scope>NUCLEOTIDE SEQUENCE [LARGE SCALE GENOMIC DNA]</scope>
    <source>
        <strain evidence="1 2">JJ-247</strain>
    </source>
</reference>
<accession>A0A398B0G7</accession>
<sequence>MFILQGIGLIMKSIDFFICTIYFDAIAFPLPKNKSTNCCYLSTAANTAAITAECQALFWEGG</sequence>
<dbReference type="EMBL" id="QWVT01000029">
    <property type="protein sequence ID" value="RID83262.1"/>
    <property type="molecule type" value="Genomic_DNA"/>
</dbReference>
<protein>
    <submittedName>
        <fullName evidence="1">Uncharacterized protein</fullName>
    </submittedName>
</protein>
<keyword evidence="2" id="KW-1185">Reference proteome</keyword>